<sequence length="113" mass="12352">MNKTEEQSGMTMEQMEEAGKIEEKKRDAEAAVAQSEAASKRDVRVRSISLLWWGEGDLHRVLAYQCDRGLTGTSGLVLAQLSKLDIGNGEDGFAEPLVEAPTPPLRCSSMKTI</sequence>
<evidence type="ECO:0000313" key="2">
    <source>
        <dbReference type="EMBL" id="KAJ4453206.1"/>
    </source>
</evidence>
<proteinExistence type="predicted"/>
<feature type="compositionally biased region" description="Basic and acidic residues" evidence="1">
    <location>
        <begin position="17"/>
        <end position="29"/>
    </location>
</feature>
<gene>
    <name evidence="2" type="ORF">PAPYR_12387</name>
</gene>
<evidence type="ECO:0000313" key="3">
    <source>
        <dbReference type="Proteomes" id="UP001141327"/>
    </source>
</evidence>
<comment type="caution">
    <text evidence="2">The sequence shown here is derived from an EMBL/GenBank/DDBJ whole genome shotgun (WGS) entry which is preliminary data.</text>
</comment>
<accession>A0ABQ8U1Y0</accession>
<dbReference type="EMBL" id="JAPMOS010000298">
    <property type="protein sequence ID" value="KAJ4453206.1"/>
    <property type="molecule type" value="Genomic_DNA"/>
</dbReference>
<evidence type="ECO:0000256" key="1">
    <source>
        <dbReference type="SAM" id="MobiDB-lite"/>
    </source>
</evidence>
<name>A0ABQ8U1Y0_9EUKA</name>
<reference evidence="2" key="1">
    <citation type="journal article" date="2022" name="bioRxiv">
        <title>Genomics of Preaxostyla Flagellates Illuminates Evolutionary Transitions and the Path Towards Mitochondrial Loss.</title>
        <authorList>
            <person name="Novak L.V.F."/>
            <person name="Treitli S.C."/>
            <person name="Pyrih J."/>
            <person name="Halakuc P."/>
            <person name="Pipaliya S.V."/>
            <person name="Vacek V."/>
            <person name="Brzon O."/>
            <person name="Soukal P."/>
            <person name="Eme L."/>
            <person name="Dacks J.B."/>
            <person name="Karnkowska A."/>
            <person name="Elias M."/>
            <person name="Hampl V."/>
        </authorList>
    </citation>
    <scope>NUCLEOTIDE SEQUENCE</scope>
    <source>
        <strain evidence="2">RCP-MX</strain>
    </source>
</reference>
<protein>
    <submittedName>
        <fullName evidence="2">Uncharacterized protein</fullName>
    </submittedName>
</protein>
<organism evidence="2 3">
    <name type="scientific">Paratrimastix pyriformis</name>
    <dbReference type="NCBI Taxonomy" id="342808"/>
    <lineage>
        <taxon>Eukaryota</taxon>
        <taxon>Metamonada</taxon>
        <taxon>Preaxostyla</taxon>
        <taxon>Paratrimastigidae</taxon>
        <taxon>Paratrimastix</taxon>
    </lineage>
</organism>
<keyword evidence="3" id="KW-1185">Reference proteome</keyword>
<feature type="region of interest" description="Disordered" evidence="1">
    <location>
        <begin position="1"/>
        <end position="41"/>
    </location>
</feature>
<dbReference type="Proteomes" id="UP001141327">
    <property type="component" value="Unassembled WGS sequence"/>
</dbReference>